<evidence type="ECO:0000256" key="2">
    <source>
        <dbReference type="SAM" id="Phobius"/>
    </source>
</evidence>
<keyword evidence="2" id="KW-1133">Transmembrane helix</keyword>
<gene>
    <name evidence="3" type="ORF">E6A44_005450</name>
</gene>
<keyword evidence="2" id="KW-0472">Membrane</keyword>
<evidence type="ECO:0000313" key="4">
    <source>
        <dbReference type="Proteomes" id="UP001517247"/>
    </source>
</evidence>
<proteinExistence type="predicted"/>
<keyword evidence="2" id="KW-0812">Transmembrane</keyword>
<keyword evidence="4" id="KW-1185">Reference proteome</keyword>
<organism evidence="3 4">
    <name type="scientific">Pedobacter ureilyticus</name>
    <dbReference type="NCBI Taxonomy" id="1393051"/>
    <lineage>
        <taxon>Bacteria</taxon>
        <taxon>Pseudomonadati</taxon>
        <taxon>Bacteroidota</taxon>
        <taxon>Sphingobacteriia</taxon>
        <taxon>Sphingobacteriales</taxon>
        <taxon>Sphingobacteriaceae</taxon>
        <taxon>Pedobacter</taxon>
    </lineage>
</organism>
<reference evidence="3 4" key="1">
    <citation type="submission" date="2024-12" db="EMBL/GenBank/DDBJ databases">
        <authorList>
            <person name="Hu S."/>
        </authorList>
    </citation>
    <scope>NUCLEOTIDE SEQUENCE [LARGE SCALE GENOMIC DNA]</scope>
    <source>
        <strain evidence="3 4">THG-T11</strain>
    </source>
</reference>
<dbReference type="Proteomes" id="UP001517247">
    <property type="component" value="Unassembled WGS sequence"/>
</dbReference>
<protein>
    <submittedName>
        <fullName evidence="3">Uncharacterized protein</fullName>
    </submittedName>
</protein>
<feature type="compositionally biased region" description="Polar residues" evidence="1">
    <location>
        <begin position="83"/>
        <end position="98"/>
    </location>
</feature>
<sequence>MESSVVNTESVREVEALQTKSQHSLIYSLSMDSINQVSFLKLYPKGDFIISKDGFKGSADSLVWYNNMRQVSKSQQLERQKQEQSSNEMFKQITTQSTRENKNKLVKGGSFIWYILGGIVVIGCVFLSSKMINKS</sequence>
<evidence type="ECO:0000313" key="3">
    <source>
        <dbReference type="EMBL" id="MFN0255008.1"/>
    </source>
</evidence>
<accession>A0ABW9J5F4</accession>
<evidence type="ECO:0000256" key="1">
    <source>
        <dbReference type="SAM" id="MobiDB-lite"/>
    </source>
</evidence>
<dbReference type="RefSeq" id="WP_138722155.1">
    <property type="nucleotide sequence ID" value="NZ_SSHJ02000005.1"/>
</dbReference>
<comment type="caution">
    <text evidence="3">The sequence shown here is derived from an EMBL/GenBank/DDBJ whole genome shotgun (WGS) entry which is preliminary data.</text>
</comment>
<dbReference type="EMBL" id="SSHJ02000005">
    <property type="protein sequence ID" value="MFN0255008.1"/>
    <property type="molecule type" value="Genomic_DNA"/>
</dbReference>
<feature type="region of interest" description="Disordered" evidence="1">
    <location>
        <begin position="75"/>
        <end position="98"/>
    </location>
</feature>
<name>A0ABW9J5F4_9SPHI</name>
<feature type="transmembrane region" description="Helical" evidence="2">
    <location>
        <begin position="111"/>
        <end position="129"/>
    </location>
</feature>